<dbReference type="Proteomes" id="UP000002729">
    <property type="component" value="Unassembled WGS sequence"/>
</dbReference>
<reference evidence="6 7" key="1">
    <citation type="journal article" date="2011" name="Proc. Natl. Acad. Sci. U.S.A.">
        <title>Niche of harmful alga Aureococcus anophagefferens revealed through ecogenomics.</title>
        <authorList>
            <person name="Gobler C.J."/>
            <person name="Berry D.L."/>
            <person name="Dyhrman S.T."/>
            <person name="Wilhelm S.W."/>
            <person name="Salamov A."/>
            <person name="Lobanov A.V."/>
            <person name="Zhang Y."/>
            <person name="Collier J.L."/>
            <person name="Wurch L.L."/>
            <person name="Kustka A.B."/>
            <person name="Dill B.D."/>
            <person name="Shah M."/>
            <person name="VerBerkmoes N.C."/>
            <person name="Kuo A."/>
            <person name="Terry A."/>
            <person name="Pangilinan J."/>
            <person name="Lindquist E.A."/>
            <person name="Lucas S."/>
            <person name="Paulsen I.T."/>
            <person name="Hattenrath-Lehmann T.K."/>
            <person name="Talmage S.C."/>
            <person name="Walker E.A."/>
            <person name="Koch F."/>
            <person name="Burson A.M."/>
            <person name="Marcoval M.A."/>
            <person name="Tang Y.Z."/>
            <person name="Lecleir G.R."/>
            <person name="Coyne K.J."/>
            <person name="Berg G.M."/>
            <person name="Bertrand E.M."/>
            <person name="Saito M.A."/>
            <person name="Gladyshev V.N."/>
            <person name="Grigoriev I.V."/>
        </authorList>
    </citation>
    <scope>NUCLEOTIDE SEQUENCE [LARGE SCALE GENOMIC DNA]</scope>
    <source>
        <strain evidence="7">CCMP 1984</strain>
    </source>
</reference>
<dbReference type="GO" id="GO:0005840">
    <property type="term" value="C:ribosome"/>
    <property type="evidence" value="ECO:0007669"/>
    <property type="project" value="UniProtKB-KW"/>
</dbReference>
<keyword evidence="7" id="KW-1185">Reference proteome</keyword>
<dbReference type="RefSeq" id="XP_009035943.1">
    <property type="nucleotide sequence ID" value="XM_009037695.1"/>
</dbReference>
<dbReference type="InterPro" id="IPR002136">
    <property type="entry name" value="Ribosomal_uL4"/>
</dbReference>
<dbReference type="GO" id="GO:0003735">
    <property type="term" value="F:structural constituent of ribosome"/>
    <property type="evidence" value="ECO:0007669"/>
    <property type="project" value="InterPro"/>
</dbReference>
<organism evidence="7">
    <name type="scientific">Aureococcus anophagefferens</name>
    <name type="common">Harmful bloom alga</name>
    <dbReference type="NCBI Taxonomy" id="44056"/>
    <lineage>
        <taxon>Eukaryota</taxon>
        <taxon>Sar</taxon>
        <taxon>Stramenopiles</taxon>
        <taxon>Ochrophyta</taxon>
        <taxon>Pelagophyceae</taxon>
        <taxon>Pelagomonadales</taxon>
        <taxon>Pelagomonadaceae</taxon>
        <taxon>Aureococcus</taxon>
    </lineage>
</organism>
<dbReference type="KEGG" id="aaf:AURANDRAFT_14958"/>
<feature type="region of interest" description="Disordered" evidence="5">
    <location>
        <begin position="23"/>
        <end position="73"/>
    </location>
</feature>
<name>F0Y4S8_AURAN</name>
<dbReference type="PANTHER" id="PTHR10746">
    <property type="entry name" value="50S RIBOSOMAL PROTEIN L4"/>
    <property type="match status" value="1"/>
</dbReference>
<gene>
    <name evidence="6" type="ORF">AURANDRAFT_14958</name>
</gene>
<sequence length="178" mass="19612">DVFAAPLRVDVLHDCVRWQRNKRRQVHRASKRRGEVSGSTRKLYRQKGTGNARAGSLRSPLRKGGAKAHGPAARDFKTELNKKQRRLALRVALSAKLREGRLTVAASLDTPPKTRVVADALRGRGIRSALFVDDDLAEDFKTACRNVPLVDVLPQVGANVYSILQRDHLVLSESAACG</sequence>
<dbReference type="InParanoid" id="F0Y4S8"/>
<dbReference type="OrthoDB" id="275876at2759"/>
<dbReference type="eggNOG" id="KOG1624">
    <property type="taxonomic scope" value="Eukaryota"/>
</dbReference>
<dbReference type="NCBIfam" id="TIGR03953">
    <property type="entry name" value="rplD_bact"/>
    <property type="match status" value="1"/>
</dbReference>
<keyword evidence="3" id="KW-0687">Ribonucleoprotein</keyword>
<comment type="similarity">
    <text evidence="1">Belongs to the universal ribosomal protein uL4 family.</text>
</comment>
<dbReference type="Pfam" id="PF00573">
    <property type="entry name" value="Ribosomal_L4"/>
    <property type="match status" value="1"/>
</dbReference>
<dbReference type="GO" id="GO:0006412">
    <property type="term" value="P:translation"/>
    <property type="evidence" value="ECO:0007669"/>
    <property type="project" value="InterPro"/>
</dbReference>
<dbReference type="GO" id="GO:1990904">
    <property type="term" value="C:ribonucleoprotein complex"/>
    <property type="evidence" value="ECO:0007669"/>
    <property type="project" value="UniProtKB-KW"/>
</dbReference>
<protein>
    <recommendedName>
        <fullName evidence="4">Large ribosomal subunit protein uL4m</fullName>
    </recommendedName>
</protein>
<dbReference type="OMA" id="RNFELAC"/>
<evidence type="ECO:0000256" key="1">
    <source>
        <dbReference type="ARBA" id="ARBA00010528"/>
    </source>
</evidence>
<dbReference type="PANTHER" id="PTHR10746:SF6">
    <property type="entry name" value="LARGE RIBOSOMAL SUBUNIT PROTEIN UL4M"/>
    <property type="match status" value="1"/>
</dbReference>
<evidence type="ECO:0000256" key="2">
    <source>
        <dbReference type="ARBA" id="ARBA00022980"/>
    </source>
</evidence>
<dbReference type="InterPro" id="IPR013005">
    <property type="entry name" value="Ribosomal_uL4-like"/>
</dbReference>
<dbReference type="InterPro" id="IPR023574">
    <property type="entry name" value="Ribosomal_uL4_dom_sf"/>
</dbReference>
<evidence type="ECO:0000313" key="6">
    <source>
        <dbReference type="EMBL" id="EGB09917.1"/>
    </source>
</evidence>
<proteinExistence type="inferred from homology"/>
<dbReference type="GeneID" id="20218447"/>
<dbReference type="SUPFAM" id="SSF52166">
    <property type="entry name" value="Ribosomal protein L4"/>
    <property type="match status" value="1"/>
</dbReference>
<feature type="non-terminal residue" evidence="6">
    <location>
        <position position="1"/>
    </location>
</feature>
<evidence type="ECO:0000256" key="3">
    <source>
        <dbReference type="ARBA" id="ARBA00023274"/>
    </source>
</evidence>
<dbReference type="EMBL" id="GL833125">
    <property type="protein sequence ID" value="EGB09917.1"/>
    <property type="molecule type" value="Genomic_DNA"/>
</dbReference>
<evidence type="ECO:0000256" key="5">
    <source>
        <dbReference type="SAM" id="MobiDB-lite"/>
    </source>
</evidence>
<keyword evidence="2" id="KW-0689">Ribosomal protein</keyword>
<evidence type="ECO:0000256" key="4">
    <source>
        <dbReference type="ARBA" id="ARBA00040565"/>
    </source>
</evidence>
<accession>F0Y4S8</accession>
<evidence type="ECO:0000313" key="7">
    <source>
        <dbReference type="Proteomes" id="UP000002729"/>
    </source>
</evidence>
<feature type="non-terminal residue" evidence="6">
    <location>
        <position position="178"/>
    </location>
</feature>
<dbReference type="Gene3D" id="3.40.1370.10">
    <property type="match status" value="1"/>
</dbReference>
<dbReference type="AlphaFoldDB" id="F0Y4S8"/>